<dbReference type="InterPro" id="IPR050275">
    <property type="entry name" value="PGM_Phosphatase"/>
</dbReference>
<dbReference type="InterPro" id="IPR029033">
    <property type="entry name" value="His_PPase_superfam"/>
</dbReference>
<protein>
    <recommendedName>
        <fullName evidence="4">Phosphoglycerate mutase</fullName>
    </recommendedName>
</protein>
<dbReference type="SUPFAM" id="SSF53254">
    <property type="entry name" value="Phosphoglycerate mutase-like"/>
    <property type="match status" value="1"/>
</dbReference>
<proteinExistence type="predicted"/>
<dbReference type="InterPro" id="IPR013078">
    <property type="entry name" value="His_Pase_superF_clade-1"/>
</dbReference>
<dbReference type="CDD" id="cd07067">
    <property type="entry name" value="HP_PGM_like"/>
    <property type="match status" value="1"/>
</dbReference>
<dbReference type="Gene3D" id="3.40.50.1240">
    <property type="entry name" value="Phosphoglycerate mutase-like"/>
    <property type="match status" value="1"/>
</dbReference>
<organism evidence="2 3">
    <name type="scientific">Trichophyton interdigitale (strain MR816)</name>
    <dbReference type="NCBI Taxonomy" id="1215338"/>
    <lineage>
        <taxon>Eukaryota</taxon>
        <taxon>Fungi</taxon>
        <taxon>Dikarya</taxon>
        <taxon>Ascomycota</taxon>
        <taxon>Pezizomycotina</taxon>
        <taxon>Eurotiomycetes</taxon>
        <taxon>Eurotiomycetidae</taxon>
        <taxon>Onygenales</taxon>
        <taxon>Arthrodermataceae</taxon>
        <taxon>Trichophyton</taxon>
    </lineage>
</organism>
<reference evidence="2 3" key="1">
    <citation type="submission" date="2014-02" db="EMBL/GenBank/DDBJ databases">
        <title>The Genome Sequence of Trichophyton interdigitale MR816.</title>
        <authorList>
            <consortium name="The Broad Institute Genomics Platform"/>
            <person name="Cuomo C.A."/>
            <person name="White T.C."/>
            <person name="Graser Y."/>
            <person name="Martinez-Rossi N."/>
            <person name="Heitman J."/>
            <person name="Young S.K."/>
            <person name="Zeng Q."/>
            <person name="Gargeya S."/>
            <person name="Abouelleil A."/>
            <person name="Alvarado L."/>
            <person name="Chapman S.B."/>
            <person name="Gainer-Dewar J."/>
            <person name="Goldberg J."/>
            <person name="Griggs A."/>
            <person name="Gujja S."/>
            <person name="Hansen M."/>
            <person name="Howarth C."/>
            <person name="Imamovic A."/>
            <person name="Larimer J."/>
            <person name="Martinez D."/>
            <person name="Murphy C."/>
            <person name="Pearson M.D."/>
            <person name="Persinoti G."/>
            <person name="Poon T."/>
            <person name="Priest M."/>
            <person name="Roberts A.D."/>
            <person name="Saif S."/>
            <person name="Shea T.D."/>
            <person name="Sykes S.N."/>
            <person name="Wortman J."/>
            <person name="Nusbaum C."/>
            <person name="Birren B."/>
        </authorList>
    </citation>
    <scope>NUCLEOTIDE SEQUENCE [LARGE SCALE GENOMIC DNA]</scope>
    <source>
        <strain evidence="2 3">MR816</strain>
    </source>
</reference>
<sequence>MPPVLHCVRHAQGFHNLSVENHVLQDPLLTPFGEEQCRALRANFPYHADVELIVASPLRRTIYTALHSFANIIQEKGLTVIALPEIQETSDVPCDTGSDLADLKKEVEEKGLPVDLSLVPEDWNDKTTERWSANAKSVTVRARAARQWLKARPEKHIAVVSHGGVLHYISEDWQDSTLYQVTKKQPSPNNYANGRPSPKWPGTGWANTEFRTFHFTDSADTDDLYGNKIDGDNASIRETADSRKRRGKTVAEPPSREMQKEFFLQAITGWETQTAEALAADRTTGEKERAMEIMQKQPIPTAE</sequence>
<dbReference type="GO" id="GO:0016791">
    <property type="term" value="F:phosphatase activity"/>
    <property type="evidence" value="ECO:0007669"/>
    <property type="project" value="TreeGrafter"/>
</dbReference>
<dbReference type="Pfam" id="PF00300">
    <property type="entry name" value="His_Phos_1"/>
    <property type="match status" value="1"/>
</dbReference>
<keyword evidence="3" id="KW-1185">Reference proteome</keyword>
<comment type="caution">
    <text evidence="2">The sequence shown here is derived from an EMBL/GenBank/DDBJ whole genome shotgun (WGS) entry which is preliminary data.</text>
</comment>
<dbReference type="PANTHER" id="PTHR48100">
    <property type="entry name" value="BROAD-SPECIFICITY PHOSPHATASE YOR283W-RELATED"/>
    <property type="match status" value="1"/>
</dbReference>
<feature type="region of interest" description="Disordered" evidence="1">
    <location>
        <begin position="230"/>
        <end position="257"/>
    </location>
</feature>
<dbReference type="OMA" id="HDKITHL"/>
<dbReference type="HOGENOM" id="CLU_039184_1_0_1"/>
<dbReference type="AlphaFoldDB" id="A0A059J990"/>
<dbReference type="GO" id="GO:0005737">
    <property type="term" value="C:cytoplasm"/>
    <property type="evidence" value="ECO:0007669"/>
    <property type="project" value="TreeGrafter"/>
</dbReference>
<dbReference type="EMBL" id="AOKY01000257">
    <property type="protein sequence ID" value="KDB24451.1"/>
    <property type="molecule type" value="Genomic_DNA"/>
</dbReference>
<dbReference type="SMART" id="SM00855">
    <property type="entry name" value="PGAM"/>
    <property type="match status" value="1"/>
</dbReference>
<dbReference type="Proteomes" id="UP000024533">
    <property type="component" value="Unassembled WGS sequence"/>
</dbReference>
<evidence type="ECO:0000313" key="2">
    <source>
        <dbReference type="EMBL" id="KDB24451.1"/>
    </source>
</evidence>
<evidence type="ECO:0000256" key="1">
    <source>
        <dbReference type="SAM" id="MobiDB-lite"/>
    </source>
</evidence>
<feature type="region of interest" description="Disordered" evidence="1">
    <location>
        <begin position="185"/>
        <end position="204"/>
    </location>
</feature>
<gene>
    <name evidence="2" type="ORF">H109_03647</name>
</gene>
<feature type="region of interest" description="Disordered" evidence="1">
    <location>
        <begin position="281"/>
        <end position="303"/>
    </location>
</feature>
<name>A0A059J990_TRIIM</name>
<accession>A0A059J990</accession>
<dbReference type="OrthoDB" id="496981at2759"/>
<dbReference type="PANTHER" id="PTHR48100:SF54">
    <property type="entry name" value="PHOSPHATASE SPAC5H10.03-RELATED"/>
    <property type="match status" value="1"/>
</dbReference>
<evidence type="ECO:0008006" key="4">
    <source>
        <dbReference type="Google" id="ProtNLM"/>
    </source>
</evidence>
<evidence type="ECO:0000313" key="3">
    <source>
        <dbReference type="Proteomes" id="UP000024533"/>
    </source>
</evidence>